<evidence type="ECO:0000313" key="2">
    <source>
        <dbReference type="EMBL" id="GGC83475.1"/>
    </source>
</evidence>
<keyword evidence="3" id="KW-1185">Reference proteome</keyword>
<feature type="region of interest" description="Disordered" evidence="1">
    <location>
        <begin position="24"/>
        <end position="62"/>
    </location>
</feature>
<dbReference type="AlphaFoldDB" id="A0A916XL79"/>
<evidence type="ECO:0000256" key="1">
    <source>
        <dbReference type="SAM" id="MobiDB-lite"/>
    </source>
</evidence>
<evidence type="ECO:0000313" key="3">
    <source>
        <dbReference type="Proteomes" id="UP000637423"/>
    </source>
</evidence>
<reference evidence="2" key="2">
    <citation type="submission" date="2020-09" db="EMBL/GenBank/DDBJ databases">
        <authorList>
            <person name="Sun Q."/>
            <person name="Zhou Y."/>
        </authorList>
    </citation>
    <scope>NUCLEOTIDE SEQUENCE</scope>
    <source>
        <strain evidence="2">CGMCC 1.10998</strain>
    </source>
</reference>
<dbReference type="Proteomes" id="UP000637423">
    <property type="component" value="Unassembled WGS sequence"/>
</dbReference>
<protein>
    <submittedName>
        <fullName evidence="2">Uncharacterized protein</fullName>
    </submittedName>
</protein>
<reference evidence="2" key="1">
    <citation type="journal article" date="2014" name="Int. J. Syst. Evol. Microbiol.">
        <title>Complete genome sequence of Corynebacterium casei LMG S-19264T (=DSM 44701T), isolated from a smear-ripened cheese.</title>
        <authorList>
            <consortium name="US DOE Joint Genome Institute (JGI-PGF)"/>
            <person name="Walter F."/>
            <person name="Albersmeier A."/>
            <person name="Kalinowski J."/>
            <person name="Ruckert C."/>
        </authorList>
    </citation>
    <scope>NUCLEOTIDE SEQUENCE</scope>
    <source>
        <strain evidence="2">CGMCC 1.10998</strain>
    </source>
</reference>
<dbReference type="EMBL" id="BMED01000003">
    <property type="protein sequence ID" value="GGC83475.1"/>
    <property type="molecule type" value="Genomic_DNA"/>
</dbReference>
<dbReference type="RefSeq" id="WP_188567241.1">
    <property type="nucleotide sequence ID" value="NZ_BMED01000003.1"/>
</dbReference>
<accession>A0A916XL79</accession>
<feature type="compositionally biased region" description="Basic and acidic residues" evidence="1">
    <location>
        <begin position="41"/>
        <end position="54"/>
    </location>
</feature>
<comment type="caution">
    <text evidence="2">The sequence shown here is derived from an EMBL/GenBank/DDBJ whole genome shotgun (WGS) entry which is preliminary data.</text>
</comment>
<organism evidence="2 3">
    <name type="scientific">Undibacterium terreum</name>
    <dbReference type="NCBI Taxonomy" id="1224302"/>
    <lineage>
        <taxon>Bacteria</taxon>
        <taxon>Pseudomonadati</taxon>
        <taxon>Pseudomonadota</taxon>
        <taxon>Betaproteobacteria</taxon>
        <taxon>Burkholderiales</taxon>
        <taxon>Oxalobacteraceae</taxon>
        <taxon>Undibacterium</taxon>
    </lineage>
</organism>
<sequence>METHACPACGKLFLPRPQNPSQAYCSSKGCQQERRRRWQQAKRENDEDYRDNQKRAQQAWKTQNPSYWRDYRRLHPQYAEANRAQQLVRNYKNCSILIAKMDASTQHNSMHAGLYKMVILPGPLIAKKNAWMVFLSPCSRSNLMYVP</sequence>
<gene>
    <name evidence="2" type="ORF">GCM10011396_33610</name>
</gene>
<name>A0A916XL79_9BURK</name>
<proteinExistence type="predicted"/>